<proteinExistence type="inferred from homology"/>
<evidence type="ECO:0000256" key="1">
    <source>
        <dbReference type="ARBA" id="ARBA00010322"/>
    </source>
</evidence>
<dbReference type="GO" id="GO:0006515">
    <property type="term" value="P:protein quality control for misfolded or incompletely synthesized proteins"/>
    <property type="evidence" value="ECO:0007669"/>
    <property type="project" value="TreeGrafter"/>
</dbReference>
<feature type="compositionally biased region" description="Polar residues" evidence="4">
    <location>
        <begin position="48"/>
        <end position="59"/>
    </location>
</feature>
<name>A0A8H5BGC4_9AGAR</name>
<evidence type="ECO:0000256" key="4">
    <source>
        <dbReference type="SAM" id="MobiDB-lite"/>
    </source>
</evidence>
<sequence length="512" mass="56892">MKAARRILVSPSPFRHQVPTAIANQRRACISSVASSSAQPTPPKQRGRAQNSSLATESSLNQNLLEQSGLFSAKPAKESHSNAHVKDSVTPLQQYQELINSGTLQGDDHQTRIIQKLQDLHDDLVNYQPPPIPEAATSTSLLSRVFSRESPIPTAPPESAPKGLYLFGDVGTGKTMLMDLFFQTLPSTVTRKRRVHFHAFMIDVHKRLHAAKIAMGYRGGDPIAPVARDLAREAYVLCFDEFQVTDIADAMILRRLLEALVNYGVICVMTSNRHPNDLYKNGIQRSSFMPAIGLLNSQFEVTDLDSGTDYRRIPRALSHAYYDPLSEENEREINKIFHALTSENPDDPPVKNRKISTWGRYIVIPESSSTVAKFKFDGLCGQPLSAADYIEITQNFGTIIVTDIPKMGMNHKDLARRFITFIDACYESKTRLFVTSEVPIFKIFSDDASAHAHQISDHMRSVMDDLGLSKDIVGSSSMFTGEEEVFAFARACSRLVQMGSKEWAATAGIKSN</sequence>
<keyword evidence="3" id="KW-0067">ATP-binding</keyword>
<dbReference type="NCBIfam" id="NF040713">
    <property type="entry name" value="ZapE"/>
    <property type="match status" value="1"/>
</dbReference>
<dbReference type="InterPro" id="IPR027417">
    <property type="entry name" value="P-loop_NTPase"/>
</dbReference>
<dbReference type="Proteomes" id="UP000567179">
    <property type="component" value="Unassembled WGS sequence"/>
</dbReference>
<evidence type="ECO:0000313" key="5">
    <source>
        <dbReference type="EMBL" id="KAF5322880.1"/>
    </source>
</evidence>
<protein>
    <recommendedName>
        <fullName evidence="7">AFG1-like ATPase</fullName>
    </recommendedName>
</protein>
<dbReference type="InterPro" id="IPR005654">
    <property type="entry name" value="ATPase_AFG1-like"/>
</dbReference>
<dbReference type="Gene3D" id="3.40.50.300">
    <property type="entry name" value="P-loop containing nucleotide triphosphate hydrolases"/>
    <property type="match status" value="1"/>
</dbReference>
<dbReference type="EMBL" id="JAACJJ010000028">
    <property type="protein sequence ID" value="KAF5322880.1"/>
    <property type="molecule type" value="Genomic_DNA"/>
</dbReference>
<dbReference type="AlphaFoldDB" id="A0A8H5BGC4"/>
<feature type="region of interest" description="Disordered" evidence="4">
    <location>
        <begin position="32"/>
        <end position="59"/>
    </location>
</feature>
<dbReference type="OrthoDB" id="548867at2759"/>
<evidence type="ECO:0000256" key="3">
    <source>
        <dbReference type="ARBA" id="ARBA00022840"/>
    </source>
</evidence>
<keyword evidence="2" id="KW-0547">Nucleotide-binding</keyword>
<comment type="caution">
    <text evidence="5">The sequence shown here is derived from an EMBL/GenBank/DDBJ whole genome shotgun (WGS) entry which is preliminary data.</text>
</comment>
<reference evidence="5 6" key="1">
    <citation type="journal article" date="2020" name="ISME J.">
        <title>Uncovering the hidden diversity of litter-decomposition mechanisms in mushroom-forming fungi.</title>
        <authorList>
            <person name="Floudas D."/>
            <person name="Bentzer J."/>
            <person name="Ahren D."/>
            <person name="Johansson T."/>
            <person name="Persson P."/>
            <person name="Tunlid A."/>
        </authorList>
    </citation>
    <scope>NUCLEOTIDE SEQUENCE [LARGE SCALE GENOMIC DNA]</scope>
    <source>
        <strain evidence="5 6">CBS 101986</strain>
    </source>
</reference>
<dbReference type="GO" id="GO:0016887">
    <property type="term" value="F:ATP hydrolysis activity"/>
    <property type="evidence" value="ECO:0007669"/>
    <property type="project" value="InterPro"/>
</dbReference>
<evidence type="ECO:0008006" key="7">
    <source>
        <dbReference type="Google" id="ProtNLM"/>
    </source>
</evidence>
<dbReference type="PANTHER" id="PTHR12169">
    <property type="entry name" value="ATPASE N2B"/>
    <property type="match status" value="1"/>
</dbReference>
<organism evidence="5 6">
    <name type="scientific">Psilocybe cf. subviscida</name>
    <dbReference type="NCBI Taxonomy" id="2480587"/>
    <lineage>
        <taxon>Eukaryota</taxon>
        <taxon>Fungi</taxon>
        <taxon>Dikarya</taxon>
        <taxon>Basidiomycota</taxon>
        <taxon>Agaricomycotina</taxon>
        <taxon>Agaricomycetes</taxon>
        <taxon>Agaricomycetidae</taxon>
        <taxon>Agaricales</taxon>
        <taxon>Agaricineae</taxon>
        <taxon>Strophariaceae</taxon>
        <taxon>Psilocybe</taxon>
    </lineage>
</organism>
<keyword evidence="6" id="KW-1185">Reference proteome</keyword>
<accession>A0A8H5BGC4</accession>
<dbReference type="GO" id="GO:0005524">
    <property type="term" value="F:ATP binding"/>
    <property type="evidence" value="ECO:0007669"/>
    <property type="project" value="UniProtKB-KW"/>
</dbReference>
<dbReference type="GO" id="GO:0005739">
    <property type="term" value="C:mitochondrion"/>
    <property type="evidence" value="ECO:0007669"/>
    <property type="project" value="TreeGrafter"/>
</dbReference>
<evidence type="ECO:0000313" key="6">
    <source>
        <dbReference type="Proteomes" id="UP000567179"/>
    </source>
</evidence>
<dbReference type="Pfam" id="PF03969">
    <property type="entry name" value="AFG1_ATPase"/>
    <property type="match status" value="1"/>
</dbReference>
<dbReference type="PANTHER" id="PTHR12169:SF6">
    <property type="entry name" value="AFG1-LIKE ATPASE"/>
    <property type="match status" value="1"/>
</dbReference>
<evidence type="ECO:0000256" key="2">
    <source>
        <dbReference type="ARBA" id="ARBA00022741"/>
    </source>
</evidence>
<gene>
    <name evidence="5" type="ORF">D9619_000599</name>
</gene>
<dbReference type="SUPFAM" id="SSF52540">
    <property type="entry name" value="P-loop containing nucleoside triphosphate hydrolases"/>
    <property type="match status" value="1"/>
</dbReference>
<comment type="similarity">
    <text evidence="1">Belongs to the AFG1 ATPase family.</text>
</comment>